<sequence>MFLGELQRNYICIEMSEYDALFDPAGVGYCLYLFLYIYESFGFFFDLTPFA</sequence>
<protein>
    <submittedName>
        <fullName evidence="2">Uncharacterized protein</fullName>
    </submittedName>
</protein>
<evidence type="ECO:0000256" key="1">
    <source>
        <dbReference type="SAM" id="Phobius"/>
    </source>
</evidence>
<evidence type="ECO:0000313" key="2">
    <source>
        <dbReference type="EMBL" id="KAA6329147.1"/>
    </source>
</evidence>
<gene>
    <name evidence="2" type="ORF">EZS27_022024</name>
</gene>
<name>A0A5J4R4Q1_9ZZZZ</name>
<comment type="caution">
    <text evidence="2">The sequence shown here is derived from an EMBL/GenBank/DDBJ whole genome shotgun (WGS) entry which is preliminary data.</text>
</comment>
<accession>A0A5J4R4Q1</accession>
<organism evidence="2">
    <name type="scientific">termite gut metagenome</name>
    <dbReference type="NCBI Taxonomy" id="433724"/>
    <lineage>
        <taxon>unclassified sequences</taxon>
        <taxon>metagenomes</taxon>
        <taxon>organismal metagenomes</taxon>
    </lineage>
</organism>
<dbReference type="AlphaFoldDB" id="A0A5J4R4Q1"/>
<reference evidence="2" key="1">
    <citation type="submission" date="2019-03" db="EMBL/GenBank/DDBJ databases">
        <title>Single cell metagenomics reveals metabolic interactions within the superorganism composed of flagellate Streblomastix strix and complex community of Bacteroidetes bacteria on its surface.</title>
        <authorList>
            <person name="Treitli S.C."/>
            <person name="Kolisko M."/>
            <person name="Husnik F."/>
            <person name="Keeling P."/>
            <person name="Hampl V."/>
        </authorList>
    </citation>
    <scope>NUCLEOTIDE SEQUENCE</scope>
    <source>
        <strain evidence="2">STM</strain>
    </source>
</reference>
<keyword evidence="1" id="KW-0812">Transmembrane</keyword>
<feature type="transmembrane region" description="Helical" evidence="1">
    <location>
        <begin position="20"/>
        <end position="38"/>
    </location>
</feature>
<keyword evidence="1" id="KW-1133">Transmembrane helix</keyword>
<proteinExistence type="predicted"/>
<dbReference type="EMBL" id="SNRY01001696">
    <property type="protein sequence ID" value="KAA6329147.1"/>
    <property type="molecule type" value="Genomic_DNA"/>
</dbReference>
<keyword evidence="1" id="KW-0472">Membrane</keyword>